<dbReference type="PANTHER" id="PTHR23511">
    <property type="entry name" value="SYNAPTIC VESICLE GLYCOPROTEIN 2"/>
    <property type="match status" value="1"/>
</dbReference>
<evidence type="ECO:0000259" key="17">
    <source>
        <dbReference type="PROSITE" id="PS50878"/>
    </source>
</evidence>
<dbReference type="EMBL" id="JAUCMX010000010">
    <property type="protein sequence ID" value="KAK3533716.1"/>
    <property type="molecule type" value="Genomic_DNA"/>
</dbReference>
<keyword evidence="9 15" id="KW-1133">Transmembrane helix</keyword>
<dbReference type="InterPro" id="IPR020846">
    <property type="entry name" value="MFS_dom"/>
</dbReference>
<evidence type="ECO:0000256" key="14">
    <source>
        <dbReference type="SAM" id="MobiDB-lite"/>
    </source>
</evidence>
<evidence type="ECO:0000256" key="9">
    <source>
        <dbReference type="ARBA" id="ARBA00022989"/>
    </source>
</evidence>
<dbReference type="SUPFAM" id="SSF141571">
    <property type="entry name" value="Pentapeptide repeat-like"/>
    <property type="match status" value="1"/>
</dbReference>
<feature type="transmembrane region" description="Helical" evidence="15">
    <location>
        <begin position="462"/>
        <end position="479"/>
    </location>
</feature>
<dbReference type="InterPro" id="IPR000477">
    <property type="entry name" value="RT_dom"/>
</dbReference>
<dbReference type="EC" id="3.1.26.4" evidence="4"/>
<dbReference type="FunFam" id="1.20.1250.20:FF:000014">
    <property type="entry name" value="synaptic vesicle glycoprotein 2A"/>
    <property type="match status" value="1"/>
</dbReference>
<dbReference type="Proteomes" id="UP001274896">
    <property type="component" value="Unassembled WGS sequence"/>
</dbReference>
<comment type="caution">
    <text evidence="18">The sequence shown here is derived from an EMBL/GenBank/DDBJ whole genome shotgun (WGS) entry which is preliminary data.</text>
</comment>
<accession>A0AAE0QVI2</accession>
<dbReference type="GO" id="GO:0007268">
    <property type="term" value="P:chemical synaptic transmission"/>
    <property type="evidence" value="ECO:0007669"/>
    <property type="project" value="InterPro"/>
</dbReference>
<keyword evidence="7 15" id="KW-0812">Transmembrane</keyword>
<keyword evidence="13" id="KW-0968">Cytoplasmic vesicle</keyword>
<dbReference type="InterPro" id="IPR043502">
    <property type="entry name" value="DNA/RNA_pol_sf"/>
</dbReference>
<dbReference type="Pfam" id="PF07690">
    <property type="entry name" value="MFS_1"/>
    <property type="match status" value="1"/>
</dbReference>
<dbReference type="SUPFAM" id="SSF56672">
    <property type="entry name" value="DNA/RNA polymerases"/>
    <property type="match status" value="1"/>
</dbReference>
<keyword evidence="19" id="KW-1185">Reference proteome</keyword>
<evidence type="ECO:0000313" key="18">
    <source>
        <dbReference type="EMBL" id="KAK3533716.1"/>
    </source>
</evidence>
<evidence type="ECO:0000313" key="19">
    <source>
        <dbReference type="Proteomes" id="UP001274896"/>
    </source>
</evidence>
<dbReference type="InterPro" id="IPR055415">
    <property type="entry name" value="LD_SV2"/>
</dbReference>
<name>A0AAE0QVI2_9TELE</name>
<feature type="compositionally biased region" description="Polar residues" evidence="14">
    <location>
        <begin position="7"/>
        <end position="19"/>
    </location>
</feature>
<dbReference type="InterPro" id="IPR043128">
    <property type="entry name" value="Rev_trsase/Diguanyl_cyclase"/>
</dbReference>
<dbReference type="GO" id="GO:0030672">
    <property type="term" value="C:synaptic vesicle membrane"/>
    <property type="evidence" value="ECO:0007669"/>
    <property type="project" value="UniProtKB-SubCell"/>
</dbReference>
<dbReference type="Gene3D" id="2.160.20.80">
    <property type="entry name" value="E3 ubiquitin-protein ligase SopA"/>
    <property type="match status" value="1"/>
</dbReference>
<organism evidence="18 19">
    <name type="scientific">Hemibagrus guttatus</name>
    <dbReference type="NCBI Taxonomy" id="175788"/>
    <lineage>
        <taxon>Eukaryota</taxon>
        <taxon>Metazoa</taxon>
        <taxon>Chordata</taxon>
        <taxon>Craniata</taxon>
        <taxon>Vertebrata</taxon>
        <taxon>Euteleostomi</taxon>
        <taxon>Actinopterygii</taxon>
        <taxon>Neopterygii</taxon>
        <taxon>Teleostei</taxon>
        <taxon>Ostariophysi</taxon>
        <taxon>Siluriformes</taxon>
        <taxon>Bagridae</taxon>
        <taxon>Hemibagrus</taxon>
    </lineage>
</organism>
<evidence type="ECO:0000256" key="13">
    <source>
        <dbReference type="ARBA" id="ARBA00023329"/>
    </source>
</evidence>
<keyword evidence="10" id="KW-0770">Synapse</keyword>
<dbReference type="PROSITE" id="PS50850">
    <property type="entry name" value="MFS"/>
    <property type="match status" value="1"/>
</dbReference>
<feature type="transmembrane region" description="Helical" evidence="15">
    <location>
        <begin position="521"/>
        <end position="543"/>
    </location>
</feature>
<dbReference type="NCBIfam" id="TIGR01299">
    <property type="entry name" value="synapt_SV2"/>
    <property type="match status" value="1"/>
</dbReference>
<feature type="transmembrane region" description="Helical" evidence="15">
    <location>
        <begin position="941"/>
        <end position="959"/>
    </location>
</feature>
<dbReference type="PROSITE" id="PS50878">
    <property type="entry name" value="RT_POL"/>
    <property type="match status" value="1"/>
</dbReference>
<dbReference type="Gene3D" id="3.30.70.270">
    <property type="match status" value="1"/>
</dbReference>
<evidence type="ECO:0000256" key="10">
    <source>
        <dbReference type="ARBA" id="ARBA00023018"/>
    </source>
</evidence>
<evidence type="ECO:0000256" key="12">
    <source>
        <dbReference type="ARBA" id="ARBA00023180"/>
    </source>
</evidence>
<comment type="similarity">
    <text evidence="3">Belongs to the beta type-B retroviral polymerase family. HERV class-II K(HML-2) pol subfamily.</text>
</comment>
<evidence type="ECO:0000259" key="16">
    <source>
        <dbReference type="PROSITE" id="PS50850"/>
    </source>
</evidence>
<protein>
    <recommendedName>
        <fullName evidence="4">ribonuclease H</fullName>
        <ecNumber evidence="4">3.1.26.4</ecNumber>
    </recommendedName>
</protein>
<dbReference type="PANTHER" id="PTHR23511:SF39">
    <property type="entry name" value="SYNAPTIC VESICLE GLYCOPROTEIN 2B"/>
    <property type="match status" value="1"/>
</dbReference>
<dbReference type="GO" id="GO:0004523">
    <property type="term" value="F:RNA-DNA hybrid ribonuclease activity"/>
    <property type="evidence" value="ECO:0007669"/>
    <property type="project" value="UniProtKB-EC"/>
</dbReference>
<dbReference type="Pfam" id="PF00083">
    <property type="entry name" value="Sugar_tr"/>
    <property type="match status" value="1"/>
</dbReference>
<feature type="transmembrane region" description="Helical" evidence="15">
    <location>
        <begin position="868"/>
        <end position="893"/>
    </location>
</feature>
<evidence type="ECO:0000256" key="11">
    <source>
        <dbReference type="ARBA" id="ARBA00023136"/>
    </source>
</evidence>
<keyword evidence="8" id="KW-0532">Neurotransmitter transport</keyword>
<dbReference type="GO" id="GO:0022857">
    <property type="term" value="F:transmembrane transporter activity"/>
    <property type="evidence" value="ECO:0007669"/>
    <property type="project" value="InterPro"/>
</dbReference>
<evidence type="ECO:0000256" key="6">
    <source>
        <dbReference type="ARBA" id="ARBA00022553"/>
    </source>
</evidence>
<feature type="transmembrane region" description="Helical" evidence="15">
    <location>
        <begin position="563"/>
        <end position="582"/>
    </location>
</feature>
<proteinExistence type="inferred from homology"/>
<evidence type="ECO:0000256" key="3">
    <source>
        <dbReference type="ARBA" id="ARBA00010879"/>
    </source>
</evidence>
<dbReference type="InterPro" id="IPR005828">
    <property type="entry name" value="MFS_sugar_transport-like"/>
</dbReference>
<dbReference type="AlphaFoldDB" id="A0AAE0QVI2"/>
<evidence type="ECO:0000256" key="5">
    <source>
        <dbReference type="ARBA" id="ARBA00022448"/>
    </source>
</evidence>
<evidence type="ECO:0000256" key="15">
    <source>
        <dbReference type="SAM" id="Phobius"/>
    </source>
</evidence>
<dbReference type="Pfam" id="PF23894">
    <property type="entry name" value="LD_SV2"/>
    <property type="match status" value="1"/>
</dbReference>
<dbReference type="Pfam" id="PF00078">
    <property type="entry name" value="RVT_1"/>
    <property type="match status" value="1"/>
</dbReference>
<dbReference type="FunFam" id="1.20.1250.20:FF:000009">
    <property type="entry name" value="Synaptic vesicle glycoprotein 2A"/>
    <property type="match status" value="1"/>
</dbReference>
<keyword evidence="12" id="KW-0325">Glycoprotein</keyword>
<feature type="transmembrane region" description="Helical" evidence="15">
    <location>
        <begin position="485"/>
        <end position="509"/>
    </location>
</feature>
<evidence type="ECO:0000256" key="8">
    <source>
        <dbReference type="ARBA" id="ARBA00022775"/>
    </source>
</evidence>
<dbReference type="GO" id="GO:0043005">
    <property type="term" value="C:neuron projection"/>
    <property type="evidence" value="ECO:0007669"/>
    <property type="project" value="TreeGrafter"/>
</dbReference>
<feature type="transmembrane region" description="Helical" evidence="15">
    <location>
        <begin position="823"/>
        <end position="847"/>
    </location>
</feature>
<reference evidence="18" key="1">
    <citation type="submission" date="2023-06" db="EMBL/GenBank/DDBJ databases">
        <title>Male Hemibagrus guttatus genome.</title>
        <authorList>
            <person name="Bian C."/>
        </authorList>
    </citation>
    <scope>NUCLEOTIDE SEQUENCE</scope>
    <source>
        <strain evidence="18">Male_cb2023</strain>
        <tissue evidence="18">Muscle</tissue>
    </source>
</reference>
<feature type="domain" description="Reverse transcriptase" evidence="17">
    <location>
        <begin position="44"/>
        <end position="315"/>
    </location>
</feature>
<keyword evidence="6" id="KW-0597">Phosphoprotein</keyword>
<dbReference type="GO" id="GO:0006836">
    <property type="term" value="P:neurotransmitter transport"/>
    <property type="evidence" value="ECO:0007669"/>
    <property type="project" value="UniProtKB-KW"/>
</dbReference>
<evidence type="ECO:0000256" key="1">
    <source>
        <dbReference type="ARBA" id="ARBA00004644"/>
    </source>
</evidence>
<gene>
    <name evidence="18" type="ORF">QTP70_023968</name>
</gene>
<feature type="domain" description="Major facilitator superfamily (MFS) profile" evidence="16">
    <location>
        <begin position="356"/>
        <end position="965"/>
    </location>
</feature>
<evidence type="ECO:0000256" key="2">
    <source>
        <dbReference type="ARBA" id="ARBA00008335"/>
    </source>
</evidence>
<sequence>MDGHYQYNMQDNEGESQQTHGEEGEDGYPYQSDYTGQEEDAASDVTEGHDEEDQMYEGEYQGIPHPDEIKEARRAARREARLKAKLASLESEETLAEQYESIMEDCGHGRFQWTLFTVLGLALMADGVECFVVAFALPSAEKDMCLSNANKGMLDLEKAYDRVPREELWYCMRKSGVAEKYVRVVQDMYERSRTVVRCAVGQTKEFNVEVGLHQGSALSPFLFAIVMDQLSEEVRQESPWTMMFADDIVICSESREQVEENLERWRFALERRGMKVSRSKTEYMCVNEREGSGTVRLQGEEVKKVQEFKYLGSTVQSNGECAKEVKKRVQAGWNGWRKVSGVLCERKISARIKGKVYRTVVRPAMLYGLETVSLRKRQESELEVAELKMLRFSLGVTRLDRIRNEYIRGTAHVGRLGDKLREARLRWFGHVQRRESLIVYVGMMLGAVVWGGLADKLGRRQCLLNALAINCIFSFVSSFAQGYGFFLFCRLCSGIGIGGSIPIVYTYFAEFLHMDKRGEHLSWLCLFWMLGGLYASFSAWGIIPHYGWGFSMGTEFQFHSWRVFVLVCFLPAVAALAGLVFMPESPRYLLENARHDEAWMILRRVHDTNWRAKGEPERVFQVSQFKTPQTEEDDFIEIQSETGTAFQRFMVRQMTLVKQVMKNLMSLAGPKLRLHGLFIAIVWFTMAFGYYGLSVWFPDQIKHLQYEEYESKTQIFMNDKIEYFHFNFSLKNQIHQEGHYNHDWFVGIEITNVRFKDALFQHCYFEDIKSTDTLFENCTIINSVFYNTDLWPDSKFIDCNFINVTFSHPKSGCHLNFQEENDILIYLVSFLGSLSVLPGNIIAGFLMDKIGRIKIIGSSMLVSSGCTFFLFLCFSPGAVITFQCLFYAASAAAWNGIEVLTVELYPASKRATAFGVLNSLSKLAAIISTFVFSKFVGITKIIPIILSFSAMACGGLLSFKLPETREVILQ</sequence>
<keyword evidence="11 15" id="KW-0472">Membrane</keyword>
<dbReference type="InterPro" id="IPR011701">
    <property type="entry name" value="MFS"/>
</dbReference>
<feature type="region of interest" description="Disordered" evidence="14">
    <location>
        <begin position="1"/>
        <end position="53"/>
    </location>
</feature>
<evidence type="ECO:0000256" key="7">
    <source>
        <dbReference type="ARBA" id="ARBA00022692"/>
    </source>
</evidence>
<comment type="subcellular location">
    <subcellularLocation>
        <location evidence="1">Cytoplasmic vesicle</location>
        <location evidence="1">Secretory vesicle</location>
        <location evidence="1">Synaptic vesicle membrane</location>
        <topology evidence="1">Multi-pass membrane protein</topology>
    </subcellularLocation>
</comment>
<dbReference type="FunFam" id="2.160.20.80:FF:000001">
    <property type="entry name" value="Synaptic vesicle glycoprotein 2A"/>
    <property type="match status" value="1"/>
</dbReference>
<dbReference type="InterPro" id="IPR022308">
    <property type="entry name" value="SV2"/>
</dbReference>
<feature type="transmembrane region" description="Helical" evidence="15">
    <location>
        <begin position="437"/>
        <end position="455"/>
    </location>
</feature>
<comment type="similarity">
    <text evidence="2">Belongs to the major facilitator superfamily.</text>
</comment>
<dbReference type="InterPro" id="IPR036259">
    <property type="entry name" value="MFS_trans_sf"/>
</dbReference>
<feature type="transmembrane region" description="Helical" evidence="15">
    <location>
        <begin position="672"/>
        <end position="693"/>
    </location>
</feature>
<dbReference type="SUPFAM" id="SSF103473">
    <property type="entry name" value="MFS general substrate transporter"/>
    <property type="match status" value="2"/>
</dbReference>
<dbReference type="Gene3D" id="1.20.1250.20">
    <property type="entry name" value="MFS general substrate transporter like domains"/>
    <property type="match status" value="2"/>
</dbReference>
<keyword evidence="5" id="KW-0813">Transport</keyword>
<evidence type="ECO:0000256" key="4">
    <source>
        <dbReference type="ARBA" id="ARBA00012180"/>
    </source>
</evidence>